<feature type="active site" description="S-methylcysteine intermediate" evidence="14">
    <location>
        <position position="351"/>
    </location>
</feature>
<dbReference type="GO" id="GO:0051539">
    <property type="term" value="F:4 iron, 4 sulfur cluster binding"/>
    <property type="evidence" value="ECO:0007669"/>
    <property type="project" value="UniProtKB-UniRule"/>
</dbReference>
<protein>
    <recommendedName>
        <fullName evidence="14">Dual-specificity RNA methyltransferase RlmN</fullName>
        <ecNumber evidence="14">2.1.1.192</ecNumber>
    </recommendedName>
    <alternativeName>
        <fullName evidence="14">23S rRNA (adenine(2503)-C(2))-methyltransferase</fullName>
    </alternativeName>
    <alternativeName>
        <fullName evidence="14">23S rRNA m2A2503 methyltransferase</fullName>
    </alternativeName>
    <alternativeName>
        <fullName evidence="14">Ribosomal RNA large subunit methyltransferase N</fullName>
    </alternativeName>
    <alternativeName>
        <fullName evidence="14">tRNA (adenine(37)-C(2))-methyltransferase</fullName>
    </alternativeName>
    <alternativeName>
        <fullName evidence="14">tRNA m2A37 methyltransferase</fullName>
    </alternativeName>
</protein>
<feature type="binding site" evidence="14">
    <location>
        <position position="127"/>
    </location>
    <ligand>
        <name>[4Fe-4S] cluster</name>
        <dbReference type="ChEBI" id="CHEBI:49883"/>
        <note>4Fe-4S-S-AdoMet</note>
    </ligand>
</feature>
<dbReference type="InterPro" id="IPR058240">
    <property type="entry name" value="rSAM_sf"/>
</dbReference>
<evidence type="ECO:0000256" key="13">
    <source>
        <dbReference type="ARBA" id="ARBA00023157"/>
    </source>
</evidence>
<evidence type="ECO:0000313" key="17">
    <source>
        <dbReference type="Proteomes" id="UP000295937"/>
    </source>
</evidence>
<evidence type="ECO:0000256" key="8">
    <source>
        <dbReference type="ARBA" id="ARBA00022691"/>
    </source>
</evidence>
<dbReference type="PIRSF" id="PIRSF006004">
    <property type="entry name" value="CHP00048"/>
    <property type="match status" value="1"/>
</dbReference>
<keyword evidence="11 14" id="KW-0408">Iron</keyword>
<organism evidence="16 17">
    <name type="scientific">Candidatus Pantoea edessiphila</name>
    <dbReference type="NCBI Taxonomy" id="2044610"/>
    <lineage>
        <taxon>Bacteria</taxon>
        <taxon>Pseudomonadati</taxon>
        <taxon>Pseudomonadota</taxon>
        <taxon>Gammaproteobacteria</taxon>
        <taxon>Enterobacterales</taxon>
        <taxon>Erwiniaceae</taxon>
        <taxon>Pantoea</taxon>
    </lineage>
</organism>
<dbReference type="GO" id="GO:0070475">
    <property type="term" value="P:rRNA base methylation"/>
    <property type="evidence" value="ECO:0007669"/>
    <property type="project" value="UniProtKB-UniRule"/>
</dbReference>
<reference evidence="16 17" key="1">
    <citation type="journal article" date="2018" name="Genome Biol. Evol.">
        <title>Cladogenesis and Genomic Streamlining in Extracellular Endosymbionts of Tropical Stink Bugs.</title>
        <authorList>
            <person name="Otero-Bravo A."/>
            <person name="Goffredi S."/>
            <person name="Sabree Z.L."/>
        </authorList>
    </citation>
    <scope>NUCLEOTIDE SEQUENCE [LARGE SCALE GENOMIC DNA]</scope>
    <source>
        <strain evidence="16 17">SoEO</strain>
    </source>
</reference>
<evidence type="ECO:0000256" key="5">
    <source>
        <dbReference type="ARBA" id="ARBA00022552"/>
    </source>
</evidence>
<keyword evidence="10 14" id="KW-0479">Metal-binding</keyword>
<keyword evidence="4 14" id="KW-0963">Cytoplasm</keyword>
<dbReference type="GO" id="GO:0030488">
    <property type="term" value="P:tRNA methylation"/>
    <property type="evidence" value="ECO:0007669"/>
    <property type="project" value="UniProtKB-UniRule"/>
</dbReference>
<name>A0A2P5T2Y6_9GAMM</name>
<evidence type="ECO:0000256" key="11">
    <source>
        <dbReference type="ARBA" id="ARBA00023004"/>
    </source>
</evidence>
<evidence type="ECO:0000256" key="6">
    <source>
        <dbReference type="ARBA" id="ARBA00022603"/>
    </source>
</evidence>
<dbReference type="Gene3D" id="1.10.150.530">
    <property type="match status" value="1"/>
</dbReference>
<evidence type="ECO:0000256" key="4">
    <source>
        <dbReference type="ARBA" id="ARBA00022490"/>
    </source>
</evidence>
<comment type="subcellular location">
    <subcellularLocation>
        <location evidence="1 14">Cytoplasm</location>
    </subcellularLocation>
</comment>
<keyword evidence="5 14" id="KW-0698">rRNA processing</keyword>
<dbReference type="Pfam" id="PF04055">
    <property type="entry name" value="Radical_SAM"/>
    <property type="match status" value="1"/>
</dbReference>
<feature type="domain" description="Radical SAM core" evidence="15">
    <location>
        <begin position="106"/>
        <end position="346"/>
    </location>
</feature>
<comment type="caution">
    <text evidence="14">Lacks conserved residue(s) required for the propagation of feature annotation.</text>
</comment>
<dbReference type="Pfam" id="PF21016">
    <property type="entry name" value="RlmN_N"/>
    <property type="match status" value="1"/>
</dbReference>
<comment type="similarity">
    <text evidence="2 14">Belongs to the radical SAM superfamily. RlmN family.</text>
</comment>
<dbReference type="GO" id="GO:0005737">
    <property type="term" value="C:cytoplasm"/>
    <property type="evidence" value="ECO:0007669"/>
    <property type="project" value="UniProtKB-SubCell"/>
</dbReference>
<accession>A0A2P5T2Y6</accession>
<feature type="binding site" evidence="14">
    <location>
        <position position="124"/>
    </location>
    <ligand>
        <name>[4Fe-4S] cluster</name>
        <dbReference type="ChEBI" id="CHEBI:49883"/>
        <note>4Fe-4S-S-AdoMet</note>
    </ligand>
</feature>
<comment type="cofactor">
    <cofactor evidence="14">
        <name>[4Fe-4S] cluster</name>
        <dbReference type="ChEBI" id="CHEBI:49883"/>
    </cofactor>
    <text evidence="14">Binds 1 [4Fe-4S] cluster. The cluster is coordinated with 3 cysteines and an exchangeable S-adenosyl-L-methionine.</text>
</comment>
<dbReference type="EC" id="2.1.1.192" evidence="14"/>
<dbReference type="SFLD" id="SFLDS00029">
    <property type="entry name" value="Radical_SAM"/>
    <property type="match status" value="1"/>
</dbReference>
<dbReference type="GO" id="GO:0019843">
    <property type="term" value="F:rRNA binding"/>
    <property type="evidence" value="ECO:0007669"/>
    <property type="project" value="UniProtKB-UniRule"/>
</dbReference>
<dbReference type="Proteomes" id="UP000295937">
    <property type="component" value="Unassembled WGS sequence"/>
</dbReference>
<keyword evidence="3 14" id="KW-0004">4Fe-4S</keyword>
<proteinExistence type="inferred from homology"/>
<dbReference type="Gene3D" id="3.20.20.70">
    <property type="entry name" value="Aldolase class I"/>
    <property type="match status" value="1"/>
</dbReference>
<dbReference type="RefSeq" id="WP_136132353.1">
    <property type="nucleotide sequence ID" value="NZ_PDKR01000001.1"/>
</dbReference>
<feature type="binding site" evidence="14">
    <location>
        <begin position="175"/>
        <end position="176"/>
    </location>
    <ligand>
        <name>S-adenosyl-L-methionine</name>
        <dbReference type="ChEBI" id="CHEBI:59789"/>
    </ligand>
</feature>
<dbReference type="InterPro" id="IPR040072">
    <property type="entry name" value="Methyltransferase_A"/>
</dbReference>
<dbReference type="GO" id="GO:0046872">
    <property type="term" value="F:metal ion binding"/>
    <property type="evidence" value="ECO:0007669"/>
    <property type="project" value="UniProtKB-KW"/>
</dbReference>
<evidence type="ECO:0000256" key="3">
    <source>
        <dbReference type="ARBA" id="ARBA00022485"/>
    </source>
</evidence>
<dbReference type="InterPro" id="IPR027492">
    <property type="entry name" value="RNA_MTrfase_RlmN"/>
</dbReference>
<feature type="binding site" evidence="14">
    <location>
        <position position="308"/>
    </location>
    <ligand>
        <name>S-adenosyl-L-methionine</name>
        <dbReference type="ChEBI" id="CHEBI:59789"/>
    </ligand>
</feature>
<comment type="catalytic activity">
    <reaction evidence="14">
        <text>adenosine(2503) in 23S rRNA + 2 reduced [2Fe-2S]-[ferredoxin] + 2 S-adenosyl-L-methionine = 2-methyladenosine(2503) in 23S rRNA + 5'-deoxyadenosine + L-methionine + 2 oxidized [2Fe-2S]-[ferredoxin] + S-adenosyl-L-homocysteine</text>
        <dbReference type="Rhea" id="RHEA:42916"/>
        <dbReference type="Rhea" id="RHEA-COMP:10000"/>
        <dbReference type="Rhea" id="RHEA-COMP:10001"/>
        <dbReference type="Rhea" id="RHEA-COMP:10152"/>
        <dbReference type="Rhea" id="RHEA-COMP:10282"/>
        <dbReference type="ChEBI" id="CHEBI:17319"/>
        <dbReference type="ChEBI" id="CHEBI:33737"/>
        <dbReference type="ChEBI" id="CHEBI:33738"/>
        <dbReference type="ChEBI" id="CHEBI:57844"/>
        <dbReference type="ChEBI" id="CHEBI:57856"/>
        <dbReference type="ChEBI" id="CHEBI:59789"/>
        <dbReference type="ChEBI" id="CHEBI:74411"/>
        <dbReference type="ChEBI" id="CHEBI:74497"/>
        <dbReference type="EC" id="2.1.1.192"/>
    </reaction>
</comment>
<dbReference type="AlphaFoldDB" id="A0A2P5T2Y6"/>
<gene>
    <name evidence="14 16" type="primary">rlmN</name>
    <name evidence="16" type="ORF">CRV09_01335</name>
</gene>
<dbReference type="PROSITE" id="PS51918">
    <property type="entry name" value="RADICAL_SAM"/>
    <property type="match status" value="1"/>
</dbReference>
<evidence type="ECO:0000256" key="12">
    <source>
        <dbReference type="ARBA" id="ARBA00023014"/>
    </source>
</evidence>
<comment type="function">
    <text evidence="14">Specifically methylates position 2 of adenine 2503 in 23S rRNA and position 2 of adenine 37 in tRNAs. m2A2503 modification seems to play a crucial role in the proofreading step occurring at the peptidyl transferase center and thus would serve to optimize ribosomal fidelity.</text>
</comment>
<dbReference type="InterPro" id="IPR048641">
    <property type="entry name" value="RlmN_N"/>
</dbReference>
<keyword evidence="9 14" id="KW-0819">tRNA processing</keyword>
<keyword evidence="8 14" id="KW-0949">S-adenosyl-L-methionine</keyword>
<evidence type="ECO:0000256" key="7">
    <source>
        <dbReference type="ARBA" id="ARBA00022679"/>
    </source>
</evidence>
<dbReference type="FunFam" id="3.20.20.70:FF:000008">
    <property type="entry name" value="Dual-specificity RNA methyltransferase RlmN"/>
    <property type="match status" value="1"/>
</dbReference>
<dbReference type="InterPro" id="IPR013785">
    <property type="entry name" value="Aldolase_TIM"/>
</dbReference>
<sequence>MFSSDYQSKIQKVNLLDFNRNKLREFFISLGEKSFHADQVMKWIYHHYCQDFAIMSNLNKELRLKLVKFAEISIPTVIKEIKSCDGTIKWSLKVRNEIIETVYIPNVDRATLCISSQVGCALGCTFCYTGKQGFIRNLRTSEIIGQILCISNILKSREEFIDMHPITNIVIMGMGEPLLNLKNVVRSISIMIDSLGFGFSKHRITLSTSGIVPALNKLGDMVDVSLAISLHAPNDALRNKIIPINKKYNIKMFLESTKRYLTKSNANQGVVTIEYILLNYVNDYSYHAYELVKLLKNLPCKINLIPCNSFPGSSYCRSSNNRIALFAKILMEHKFNTIIRKTRGSDIQAACGQLSANSKNCVDKND</sequence>
<keyword evidence="13 14" id="KW-1015">Disulfide bond</keyword>
<dbReference type="EMBL" id="PDKR01000001">
    <property type="protein sequence ID" value="PPI88926.1"/>
    <property type="molecule type" value="Genomic_DNA"/>
</dbReference>
<feature type="active site" description="Proton acceptor" evidence="14">
    <location>
        <position position="100"/>
    </location>
</feature>
<dbReference type="FunFam" id="1.10.150.530:FF:000003">
    <property type="entry name" value="Dual-specificity RNA methyltransferase RlmN"/>
    <property type="match status" value="1"/>
</dbReference>
<evidence type="ECO:0000259" key="15">
    <source>
        <dbReference type="PROSITE" id="PS51918"/>
    </source>
</evidence>
<dbReference type="SUPFAM" id="SSF102114">
    <property type="entry name" value="Radical SAM enzymes"/>
    <property type="match status" value="1"/>
</dbReference>
<feature type="binding site" evidence="14">
    <location>
        <position position="207"/>
    </location>
    <ligand>
        <name>S-adenosyl-L-methionine</name>
        <dbReference type="ChEBI" id="CHEBI:59789"/>
    </ligand>
</feature>
<evidence type="ECO:0000256" key="10">
    <source>
        <dbReference type="ARBA" id="ARBA00022723"/>
    </source>
</evidence>
<dbReference type="GO" id="GO:0000049">
    <property type="term" value="F:tRNA binding"/>
    <property type="evidence" value="ECO:0007669"/>
    <property type="project" value="UniProtKB-UniRule"/>
</dbReference>
<keyword evidence="12 14" id="KW-0411">Iron-sulfur</keyword>
<dbReference type="NCBIfam" id="TIGR00048">
    <property type="entry name" value="rRNA_mod_RlmN"/>
    <property type="match status" value="1"/>
</dbReference>
<keyword evidence="6 14" id="KW-0489">Methyltransferase</keyword>
<dbReference type="SFLD" id="SFLDG01062">
    <property type="entry name" value="methyltransferase_(Class_A)"/>
    <property type="match status" value="1"/>
</dbReference>
<dbReference type="GO" id="GO:0002935">
    <property type="term" value="F:tRNA (adenine(37)-C2)-methyltransferase activity"/>
    <property type="evidence" value="ECO:0007669"/>
    <property type="project" value="UniProtKB-UniRule"/>
</dbReference>
<dbReference type="HAMAP" id="MF_01849">
    <property type="entry name" value="RNA_methyltr_RlmN"/>
    <property type="match status" value="1"/>
</dbReference>
<keyword evidence="7 14" id="KW-0808">Transferase</keyword>
<dbReference type="PANTHER" id="PTHR30544:SF5">
    <property type="entry name" value="RADICAL SAM CORE DOMAIN-CONTAINING PROTEIN"/>
    <property type="match status" value="1"/>
</dbReference>
<evidence type="ECO:0000256" key="2">
    <source>
        <dbReference type="ARBA" id="ARBA00007544"/>
    </source>
</evidence>
<comment type="miscellaneous">
    <text evidence="14">Reaction proceeds by a ping-pong mechanism involving intermediate methylation of a conserved cysteine residue.</text>
</comment>
<dbReference type="PANTHER" id="PTHR30544">
    <property type="entry name" value="23S RRNA METHYLTRANSFERASE"/>
    <property type="match status" value="1"/>
</dbReference>
<dbReference type="OrthoDB" id="9793973at2"/>
<dbReference type="CDD" id="cd01335">
    <property type="entry name" value="Radical_SAM"/>
    <property type="match status" value="1"/>
</dbReference>
<feature type="binding site" evidence="14">
    <location>
        <begin position="229"/>
        <end position="231"/>
    </location>
    <ligand>
        <name>S-adenosyl-L-methionine</name>
        <dbReference type="ChEBI" id="CHEBI:59789"/>
    </ligand>
</feature>
<evidence type="ECO:0000256" key="14">
    <source>
        <dbReference type="HAMAP-Rule" id="MF_01849"/>
    </source>
</evidence>
<feature type="binding site" evidence="14">
    <location>
        <position position="120"/>
    </location>
    <ligand>
        <name>[4Fe-4S] cluster</name>
        <dbReference type="ChEBI" id="CHEBI:49883"/>
        <note>4Fe-4S-S-AdoMet</note>
    </ligand>
</feature>
<evidence type="ECO:0000256" key="1">
    <source>
        <dbReference type="ARBA" id="ARBA00004496"/>
    </source>
</evidence>
<dbReference type="InterPro" id="IPR007197">
    <property type="entry name" value="rSAM"/>
</dbReference>
<evidence type="ECO:0000256" key="9">
    <source>
        <dbReference type="ARBA" id="ARBA00022694"/>
    </source>
</evidence>
<dbReference type="GO" id="GO:0070040">
    <property type="term" value="F:rRNA (adenine(2503)-C2-)-methyltransferase activity"/>
    <property type="evidence" value="ECO:0007669"/>
    <property type="project" value="UniProtKB-UniRule"/>
</dbReference>
<evidence type="ECO:0000313" key="16">
    <source>
        <dbReference type="EMBL" id="PPI88926.1"/>
    </source>
</evidence>
<comment type="caution">
    <text evidence="16">The sequence shown here is derived from an EMBL/GenBank/DDBJ whole genome shotgun (WGS) entry which is preliminary data.</text>
</comment>
<comment type="catalytic activity">
    <reaction evidence="14">
        <text>adenosine(37) in tRNA + 2 reduced [2Fe-2S]-[ferredoxin] + 2 S-adenosyl-L-methionine = 2-methyladenosine(37) in tRNA + 5'-deoxyadenosine + L-methionine + 2 oxidized [2Fe-2S]-[ferredoxin] + S-adenosyl-L-homocysteine</text>
        <dbReference type="Rhea" id="RHEA:43332"/>
        <dbReference type="Rhea" id="RHEA-COMP:10000"/>
        <dbReference type="Rhea" id="RHEA-COMP:10001"/>
        <dbReference type="Rhea" id="RHEA-COMP:10162"/>
        <dbReference type="Rhea" id="RHEA-COMP:10485"/>
        <dbReference type="ChEBI" id="CHEBI:17319"/>
        <dbReference type="ChEBI" id="CHEBI:33737"/>
        <dbReference type="ChEBI" id="CHEBI:33738"/>
        <dbReference type="ChEBI" id="CHEBI:57844"/>
        <dbReference type="ChEBI" id="CHEBI:57856"/>
        <dbReference type="ChEBI" id="CHEBI:59789"/>
        <dbReference type="ChEBI" id="CHEBI:74411"/>
        <dbReference type="ChEBI" id="CHEBI:74497"/>
        <dbReference type="EC" id="2.1.1.192"/>
    </reaction>
</comment>
<dbReference type="InterPro" id="IPR004383">
    <property type="entry name" value="rRNA_lsu_MTrfase_RlmN/Cfr"/>
</dbReference>
<dbReference type="SFLD" id="SFLDF00275">
    <property type="entry name" value="adenosine_C2_methyltransferase"/>
    <property type="match status" value="1"/>
</dbReference>